<gene>
    <name evidence="2" type="ORF">A7U60_g5671</name>
</gene>
<feature type="transmembrane region" description="Helical" evidence="1">
    <location>
        <begin position="89"/>
        <end position="109"/>
    </location>
</feature>
<keyword evidence="3" id="KW-1185">Reference proteome</keyword>
<comment type="caution">
    <text evidence="2">The sequence shown here is derived from an EMBL/GenBank/DDBJ whole genome shotgun (WGS) entry which is preliminary data.</text>
</comment>
<feature type="transmembrane region" description="Helical" evidence="1">
    <location>
        <begin position="234"/>
        <end position="253"/>
    </location>
</feature>
<feature type="transmembrane region" description="Helical" evidence="1">
    <location>
        <begin position="27"/>
        <end position="45"/>
    </location>
</feature>
<dbReference type="AlphaFoldDB" id="A0A9Q5HWR1"/>
<feature type="transmembrane region" description="Helical" evidence="1">
    <location>
        <begin position="166"/>
        <end position="185"/>
    </location>
</feature>
<evidence type="ECO:0000313" key="3">
    <source>
        <dbReference type="Proteomes" id="UP000757232"/>
    </source>
</evidence>
<name>A0A9Q5HWR1_SANBA</name>
<feature type="transmembrane region" description="Helical" evidence="1">
    <location>
        <begin position="211"/>
        <end position="228"/>
    </location>
</feature>
<proteinExistence type="predicted"/>
<evidence type="ECO:0000313" key="2">
    <source>
        <dbReference type="EMBL" id="OCB87157.1"/>
    </source>
</evidence>
<protein>
    <submittedName>
        <fullName evidence="2">Uncharacterized protein</fullName>
    </submittedName>
</protein>
<evidence type="ECO:0000256" key="1">
    <source>
        <dbReference type="SAM" id="Phobius"/>
    </source>
</evidence>
<keyword evidence="1" id="KW-0472">Membrane</keyword>
<accession>A0A9Q5HWR1</accession>
<dbReference type="OrthoDB" id="2958007at2759"/>
<reference evidence="2" key="1">
    <citation type="submission" date="2016-06" db="EMBL/GenBank/DDBJ databases">
        <title>Draft Genome sequence of the fungus Inonotus baumii.</title>
        <authorList>
            <person name="Zhu H."/>
            <person name="Lin W."/>
        </authorList>
    </citation>
    <scope>NUCLEOTIDE SEQUENCE</scope>
    <source>
        <strain evidence="2">821</strain>
    </source>
</reference>
<keyword evidence="1" id="KW-1133">Transmembrane helix</keyword>
<keyword evidence="1" id="KW-0812">Transmembrane</keyword>
<dbReference type="Proteomes" id="UP000757232">
    <property type="component" value="Unassembled WGS sequence"/>
</dbReference>
<feature type="transmembrane region" description="Helical" evidence="1">
    <location>
        <begin position="66"/>
        <end position="83"/>
    </location>
</feature>
<organism evidence="2 3">
    <name type="scientific">Sanghuangporus baumii</name>
    <name type="common">Phellinus baumii</name>
    <dbReference type="NCBI Taxonomy" id="108892"/>
    <lineage>
        <taxon>Eukaryota</taxon>
        <taxon>Fungi</taxon>
        <taxon>Dikarya</taxon>
        <taxon>Basidiomycota</taxon>
        <taxon>Agaricomycotina</taxon>
        <taxon>Agaricomycetes</taxon>
        <taxon>Hymenochaetales</taxon>
        <taxon>Hymenochaetaceae</taxon>
        <taxon>Sanghuangporus</taxon>
    </lineage>
</organism>
<sequence>MSLSPRSDSATIDPSQLPDLFSSTYTLQYFQVAIVTVLAYDSLLTPSFPKNFSCNSVQVVYFANRYFGIFGAIAGLFCEFSHLSSDLSYWVTIISIDYILMIRVLTLWYQDKNLAIFLKILIIVEAVAKLGFIIYFNVIEQVGSASFENIITVCGEENSPSWQVGLADWVIQLAYAMILMVLALYKASEYWKTSAGFKGFKLIKVVIQDQILYFIFVIIITVFAILGFKLQLSTVFLGTLLNTLGNPSFLCILGSRILINLKDAGEQGCNEGTSYKVPTRTVTEMDFAESINREREIEMEGVGRDAPI</sequence>
<feature type="transmembrane region" description="Helical" evidence="1">
    <location>
        <begin position="116"/>
        <end position="136"/>
    </location>
</feature>
<dbReference type="EMBL" id="LNZH02000194">
    <property type="protein sequence ID" value="OCB87157.1"/>
    <property type="molecule type" value="Genomic_DNA"/>
</dbReference>